<organism evidence="2 3">
    <name type="scientific">Ambispora gerdemannii</name>
    <dbReference type="NCBI Taxonomy" id="144530"/>
    <lineage>
        <taxon>Eukaryota</taxon>
        <taxon>Fungi</taxon>
        <taxon>Fungi incertae sedis</taxon>
        <taxon>Mucoromycota</taxon>
        <taxon>Glomeromycotina</taxon>
        <taxon>Glomeromycetes</taxon>
        <taxon>Archaeosporales</taxon>
        <taxon>Ambisporaceae</taxon>
        <taxon>Ambispora</taxon>
    </lineage>
</organism>
<keyword evidence="3" id="KW-1185">Reference proteome</keyword>
<reference evidence="2" key="1">
    <citation type="submission" date="2021-06" db="EMBL/GenBank/DDBJ databases">
        <authorList>
            <person name="Kallberg Y."/>
            <person name="Tangrot J."/>
            <person name="Rosling A."/>
        </authorList>
    </citation>
    <scope>NUCLEOTIDE SEQUENCE</scope>
    <source>
        <strain evidence="2">MT106</strain>
    </source>
</reference>
<feature type="region of interest" description="Disordered" evidence="1">
    <location>
        <begin position="32"/>
        <end position="56"/>
    </location>
</feature>
<name>A0A9N9H1H4_9GLOM</name>
<feature type="compositionally biased region" description="Basic and acidic residues" evidence="1">
    <location>
        <begin position="79"/>
        <end position="88"/>
    </location>
</feature>
<evidence type="ECO:0000313" key="3">
    <source>
        <dbReference type="Proteomes" id="UP000789831"/>
    </source>
</evidence>
<feature type="compositionally biased region" description="Polar residues" evidence="1">
    <location>
        <begin position="32"/>
        <end position="42"/>
    </location>
</feature>
<proteinExistence type="predicted"/>
<gene>
    <name evidence="2" type="ORF">AGERDE_LOCUS10950</name>
</gene>
<dbReference type="EMBL" id="CAJVPL010003900">
    <property type="protein sequence ID" value="CAG8640374.1"/>
    <property type="molecule type" value="Genomic_DNA"/>
</dbReference>
<evidence type="ECO:0000313" key="2">
    <source>
        <dbReference type="EMBL" id="CAG8640374.1"/>
    </source>
</evidence>
<evidence type="ECO:0000256" key="1">
    <source>
        <dbReference type="SAM" id="MobiDB-lite"/>
    </source>
</evidence>
<feature type="region of interest" description="Disordered" evidence="1">
    <location>
        <begin position="70"/>
        <end position="100"/>
    </location>
</feature>
<protein>
    <submittedName>
        <fullName evidence="2">4197_t:CDS:1</fullName>
    </submittedName>
</protein>
<comment type="caution">
    <text evidence="2">The sequence shown here is derived from an EMBL/GenBank/DDBJ whole genome shotgun (WGS) entry which is preliminary data.</text>
</comment>
<accession>A0A9N9H1H4</accession>
<sequence>MKRHISTILDRPPSPNAIGIDARSINEQVLTETGIGHQNSRNLNEKSGKDDISSISSTENFHALTCSIPVQPLESTYRPSRDKDHENYPHYTNKRQMVIH</sequence>
<dbReference type="AlphaFoldDB" id="A0A9N9H1H4"/>
<dbReference type="Proteomes" id="UP000789831">
    <property type="component" value="Unassembled WGS sequence"/>
</dbReference>
<feature type="compositionally biased region" description="Basic and acidic residues" evidence="1">
    <location>
        <begin position="43"/>
        <end position="52"/>
    </location>
</feature>